<proteinExistence type="predicted"/>
<evidence type="ECO:0000313" key="2">
    <source>
        <dbReference type="EMBL" id="OGD69995.1"/>
    </source>
</evidence>
<dbReference type="EMBL" id="MFAH01000066">
    <property type="protein sequence ID" value="OGD69995.1"/>
    <property type="molecule type" value="Genomic_DNA"/>
</dbReference>
<name>A0A1F5ERJ7_9BACT</name>
<dbReference type="SUPFAM" id="SSF89447">
    <property type="entry name" value="AbrB/MazE/MraZ-like"/>
    <property type="match status" value="1"/>
</dbReference>
<dbReference type="Proteomes" id="UP000177390">
    <property type="component" value="Unassembled WGS sequence"/>
</dbReference>
<organism evidence="2 3">
    <name type="scientific">Candidatus Collierbacteria bacterium RIFCSPHIGHO2_02_FULL_49_10</name>
    <dbReference type="NCBI Taxonomy" id="1817723"/>
    <lineage>
        <taxon>Bacteria</taxon>
        <taxon>Candidatus Collieribacteriota</taxon>
    </lineage>
</organism>
<dbReference type="InterPro" id="IPR007159">
    <property type="entry name" value="SpoVT-AbrB_dom"/>
</dbReference>
<evidence type="ECO:0000313" key="3">
    <source>
        <dbReference type="Proteomes" id="UP000177390"/>
    </source>
</evidence>
<evidence type="ECO:0000259" key="1">
    <source>
        <dbReference type="Pfam" id="PF04014"/>
    </source>
</evidence>
<dbReference type="Gene3D" id="2.10.260.10">
    <property type="match status" value="1"/>
</dbReference>
<comment type="caution">
    <text evidence="2">The sequence shown here is derived from an EMBL/GenBank/DDBJ whole genome shotgun (WGS) entry which is preliminary data.</text>
</comment>
<protein>
    <recommendedName>
        <fullName evidence="1">SpoVT-AbrB domain-containing protein</fullName>
    </recommendedName>
</protein>
<sequence length="64" mass="7067">MREQKIIKAGNSLAITLPSRLVKALGLRAGDAVCVEISLDQTQISYRFDSPRQLTLTPRLSPKT</sequence>
<dbReference type="AlphaFoldDB" id="A0A1F5ERJ7"/>
<accession>A0A1F5ERJ7</accession>
<feature type="domain" description="SpoVT-AbrB" evidence="1">
    <location>
        <begin position="7"/>
        <end position="34"/>
    </location>
</feature>
<dbReference type="GO" id="GO:0003677">
    <property type="term" value="F:DNA binding"/>
    <property type="evidence" value="ECO:0007669"/>
    <property type="project" value="InterPro"/>
</dbReference>
<reference evidence="2 3" key="1">
    <citation type="journal article" date="2016" name="Nat. Commun.">
        <title>Thousands of microbial genomes shed light on interconnected biogeochemical processes in an aquifer system.</title>
        <authorList>
            <person name="Anantharaman K."/>
            <person name="Brown C.T."/>
            <person name="Hug L.A."/>
            <person name="Sharon I."/>
            <person name="Castelle C.J."/>
            <person name="Probst A.J."/>
            <person name="Thomas B.C."/>
            <person name="Singh A."/>
            <person name="Wilkins M.J."/>
            <person name="Karaoz U."/>
            <person name="Brodie E.L."/>
            <person name="Williams K.H."/>
            <person name="Hubbard S.S."/>
            <person name="Banfield J.F."/>
        </authorList>
    </citation>
    <scope>NUCLEOTIDE SEQUENCE [LARGE SCALE GENOMIC DNA]</scope>
</reference>
<dbReference type="Pfam" id="PF04014">
    <property type="entry name" value="MazE_antitoxin"/>
    <property type="match status" value="1"/>
</dbReference>
<gene>
    <name evidence="2" type="ORF">A3D09_03595</name>
</gene>
<dbReference type="InterPro" id="IPR037914">
    <property type="entry name" value="SpoVT-AbrB_sf"/>
</dbReference>